<name>A0AAJ7XCK2_PETMA</name>
<dbReference type="RefSeq" id="XP_032829207.1">
    <property type="nucleotide sequence ID" value="XM_032973316.1"/>
</dbReference>
<keyword evidence="5 10" id="KW-0812">Transmembrane</keyword>
<evidence type="ECO:0000256" key="5">
    <source>
        <dbReference type="ARBA" id="ARBA00022692"/>
    </source>
</evidence>
<evidence type="ECO:0000256" key="9">
    <source>
        <dbReference type="ARBA" id="ARBA00023136"/>
    </source>
</evidence>
<keyword evidence="6 10" id="KW-0735">Signal-anchor</keyword>
<keyword evidence="8 10" id="KW-0333">Golgi apparatus</keyword>
<sequence>MWPATPCRALSRAFLARLCFWSLAALSAVTVALVLLLSYGDRMEERLLLMQLPWQAPDCRPDRSAGGVSPQGRARFLSSPGELCRPGAEPFLLICVASAPEHRSRREAIRETWGGVRKVAVASAGGGGGRALDVRVVFVLGVTRSDRTRASVQNESVERRDIVQAEFLDTYRNLTLKTMATLQWFVSRCPGVRFLLKADDDVFVNPHSLVEHLHDAHGPASPADEDYGGGGKGGGVGGGEGGHDLYLGRVHSRVRPNRDPASKAFVSDERFPGDHYAPYCSGTAYVLSGSAARKVLSTALLLPAPLLPLEDVFVGECARRAGLRPSHTALFSGSLRLPFNRCCYGRIFSSHRMEPADQRRAWSVLRGPPCSHVERLAGFAVCRALGMIAGAWASLVGRQSNITASASGFA</sequence>
<evidence type="ECO:0000256" key="1">
    <source>
        <dbReference type="ARBA" id="ARBA00004323"/>
    </source>
</evidence>
<evidence type="ECO:0000313" key="12">
    <source>
        <dbReference type="RefSeq" id="XP_032829206.1"/>
    </source>
</evidence>
<dbReference type="Proteomes" id="UP001318040">
    <property type="component" value="Chromosome 50"/>
</dbReference>
<dbReference type="RefSeq" id="XP_032829209.1">
    <property type="nucleotide sequence ID" value="XM_032973318.1"/>
</dbReference>
<evidence type="ECO:0000256" key="6">
    <source>
        <dbReference type="ARBA" id="ARBA00022968"/>
    </source>
</evidence>
<dbReference type="RefSeq" id="XP_032829206.1">
    <property type="nucleotide sequence ID" value="XM_032973315.1"/>
</dbReference>
<keyword evidence="7 10" id="KW-1133">Transmembrane helix</keyword>
<evidence type="ECO:0000313" key="11">
    <source>
        <dbReference type="Proteomes" id="UP001318040"/>
    </source>
</evidence>
<reference evidence="12 13" key="1">
    <citation type="submission" date="2025-04" db="UniProtKB">
        <authorList>
            <consortium name="RefSeq"/>
        </authorList>
    </citation>
    <scope>IDENTIFICATION</scope>
    <source>
        <tissue evidence="12 13">Sperm</tissue>
    </source>
</reference>
<dbReference type="EC" id="2.4.1.-" evidence="10"/>
<dbReference type="AlphaFoldDB" id="A0AAJ7XCK2"/>
<dbReference type="GO" id="GO:0006493">
    <property type="term" value="P:protein O-linked glycosylation"/>
    <property type="evidence" value="ECO:0007669"/>
    <property type="project" value="TreeGrafter"/>
</dbReference>
<evidence type="ECO:0000256" key="10">
    <source>
        <dbReference type="RuleBase" id="RU363063"/>
    </source>
</evidence>
<dbReference type="PANTHER" id="PTHR11214">
    <property type="entry name" value="BETA-1,3-N-ACETYLGLUCOSAMINYLTRANSFERASE"/>
    <property type="match status" value="1"/>
</dbReference>
<keyword evidence="3 10" id="KW-0328">Glycosyltransferase</keyword>
<evidence type="ECO:0000256" key="7">
    <source>
        <dbReference type="ARBA" id="ARBA00022989"/>
    </source>
</evidence>
<evidence type="ECO:0000256" key="2">
    <source>
        <dbReference type="ARBA" id="ARBA00008661"/>
    </source>
</evidence>
<comment type="subcellular location">
    <subcellularLocation>
        <location evidence="1 10">Golgi apparatus membrane</location>
        <topology evidence="1 10">Single-pass type II membrane protein</topology>
    </subcellularLocation>
</comment>
<dbReference type="Gene3D" id="3.90.550.50">
    <property type="match status" value="1"/>
</dbReference>
<gene>
    <name evidence="12 13 14 15" type="primary">LOC116953260</name>
</gene>
<keyword evidence="11" id="KW-1185">Reference proteome</keyword>
<dbReference type="PANTHER" id="PTHR11214:SF378">
    <property type="entry name" value="BETA-1,3-GALACTOSYLTRANSFERASE 4"/>
    <property type="match status" value="1"/>
</dbReference>
<feature type="transmembrane region" description="Helical" evidence="10">
    <location>
        <begin position="20"/>
        <end position="40"/>
    </location>
</feature>
<evidence type="ECO:0000256" key="8">
    <source>
        <dbReference type="ARBA" id="ARBA00023034"/>
    </source>
</evidence>
<keyword evidence="9 10" id="KW-0472">Membrane</keyword>
<dbReference type="RefSeq" id="XP_032829208.1">
    <property type="nucleotide sequence ID" value="XM_032973317.1"/>
</dbReference>
<keyword evidence="4" id="KW-0808">Transferase</keyword>
<protein>
    <recommendedName>
        <fullName evidence="10">Hexosyltransferase</fullName>
        <ecNumber evidence="10">2.4.1.-</ecNumber>
    </recommendedName>
</protein>
<organism evidence="11 13">
    <name type="scientific">Petromyzon marinus</name>
    <name type="common">Sea lamprey</name>
    <dbReference type="NCBI Taxonomy" id="7757"/>
    <lineage>
        <taxon>Eukaryota</taxon>
        <taxon>Metazoa</taxon>
        <taxon>Chordata</taxon>
        <taxon>Craniata</taxon>
        <taxon>Vertebrata</taxon>
        <taxon>Cyclostomata</taxon>
        <taxon>Hyperoartia</taxon>
        <taxon>Petromyzontiformes</taxon>
        <taxon>Petromyzontidae</taxon>
        <taxon>Petromyzon</taxon>
    </lineage>
</organism>
<evidence type="ECO:0000313" key="13">
    <source>
        <dbReference type="RefSeq" id="XP_032829207.1"/>
    </source>
</evidence>
<comment type="similarity">
    <text evidence="2 10">Belongs to the glycosyltransferase 31 family.</text>
</comment>
<evidence type="ECO:0000256" key="4">
    <source>
        <dbReference type="ARBA" id="ARBA00022679"/>
    </source>
</evidence>
<evidence type="ECO:0000313" key="15">
    <source>
        <dbReference type="RefSeq" id="XP_032829209.1"/>
    </source>
</evidence>
<evidence type="ECO:0000313" key="14">
    <source>
        <dbReference type="RefSeq" id="XP_032829208.1"/>
    </source>
</evidence>
<dbReference type="Pfam" id="PF01762">
    <property type="entry name" value="Galactosyl_T"/>
    <property type="match status" value="2"/>
</dbReference>
<proteinExistence type="inferred from homology"/>
<dbReference type="InterPro" id="IPR002659">
    <property type="entry name" value="Glyco_trans_31"/>
</dbReference>
<dbReference type="GO" id="GO:0016758">
    <property type="term" value="F:hexosyltransferase activity"/>
    <property type="evidence" value="ECO:0007669"/>
    <property type="project" value="InterPro"/>
</dbReference>
<dbReference type="KEGG" id="pmrn:116953260"/>
<accession>A0AAJ7XCK2</accession>
<evidence type="ECO:0000256" key="3">
    <source>
        <dbReference type="ARBA" id="ARBA00022676"/>
    </source>
</evidence>
<dbReference type="GO" id="GO:0000139">
    <property type="term" value="C:Golgi membrane"/>
    <property type="evidence" value="ECO:0007669"/>
    <property type="project" value="UniProtKB-SubCell"/>
</dbReference>